<dbReference type="InterPro" id="IPR048326">
    <property type="entry name" value="ZSWIM1-3_helical"/>
</dbReference>
<dbReference type="InterPro" id="IPR048324">
    <property type="entry name" value="ZSWIM1-3_RNaseH-like"/>
</dbReference>
<evidence type="ECO:0000256" key="2">
    <source>
        <dbReference type="SAM" id="MobiDB-lite"/>
    </source>
</evidence>
<dbReference type="AlphaFoldDB" id="A0A4U1F3M7"/>
<dbReference type="Proteomes" id="UP000308365">
    <property type="component" value="Unassembled WGS sequence"/>
</dbReference>
<feature type="region of interest" description="Disordered" evidence="2">
    <location>
        <begin position="113"/>
        <end position="137"/>
    </location>
</feature>
<dbReference type="Pfam" id="PF21600">
    <property type="entry name" value="ZSWIM1-3_helical"/>
    <property type="match status" value="2"/>
</dbReference>
<dbReference type="InterPro" id="IPR048325">
    <property type="entry name" value="ZSWIM3_N"/>
</dbReference>
<keyword evidence="1" id="KW-0862">Zinc</keyword>
<dbReference type="InterPro" id="IPR052579">
    <property type="entry name" value="Zinc_finger_SWIM"/>
</dbReference>
<dbReference type="InterPro" id="IPR007527">
    <property type="entry name" value="Znf_SWIM"/>
</dbReference>
<comment type="caution">
    <text evidence="4">The sequence shown here is derived from an EMBL/GenBank/DDBJ whole genome shotgun (WGS) entry which is preliminary data.</text>
</comment>
<feature type="region of interest" description="Disordered" evidence="2">
    <location>
        <begin position="462"/>
        <end position="483"/>
    </location>
</feature>
<evidence type="ECO:0000313" key="5">
    <source>
        <dbReference type="Proteomes" id="UP000308365"/>
    </source>
</evidence>
<dbReference type="PANTHER" id="PTHR31569:SF3">
    <property type="entry name" value="ZINC FINGER SWIM DOMAIN-CONTAINING PROTEIN 3"/>
    <property type="match status" value="1"/>
</dbReference>
<dbReference type="PANTHER" id="PTHR31569">
    <property type="entry name" value="SWIM-TYPE DOMAIN-CONTAINING PROTEIN"/>
    <property type="match status" value="1"/>
</dbReference>
<accession>A0A4U1F3M7</accession>
<evidence type="ECO:0000259" key="3">
    <source>
        <dbReference type="PROSITE" id="PS50966"/>
    </source>
</evidence>
<dbReference type="Pfam" id="PF04434">
    <property type="entry name" value="SWIM"/>
    <property type="match status" value="2"/>
</dbReference>
<dbReference type="Pfam" id="PF21599">
    <property type="entry name" value="ZSWIM3_N"/>
    <property type="match status" value="1"/>
</dbReference>
<protein>
    <recommendedName>
        <fullName evidence="3">SWIM-type domain-containing protein</fullName>
    </recommendedName>
</protein>
<dbReference type="InterPro" id="IPR045563">
    <property type="entry name" value="ZSWIM1/3_C"/>
</dbReference>
<dbReference type="GO" id="GO:0008270">
    <property type="term" value="F:zinc ion binding"/>
    <property type="evidence" value="ECO:0007669"/>
    <property type="project" value="UniProtKB-KW"/>
</dbReference>
<feature type="domain" description="SWIM-type" evidence="3">
    <location>
        <begin position="1060"/>
        <end position="1102"/>
    </location>
</feature>
<feature type="domain" description="SWIM-type" evidence="3">
    <location>
        <begin position="519"/>
        <end position="560"/>
    </location>
</feature>
<feature type="region of interest" description="Disordered" evidence="2">
    <location>
        <begin position="993"/>
        <end position="1013"/>
    </location>
</feature>
<keyword evidence="1" id="KW-0479">Metal-binding</keyword>
<feature type="compositionally biased region" description="Low complexity" evidence="2">
    <location>
        <begin position="462"/>
        <end position="481"/>
    </location>
</feature>
<dbReference type="PROSITE" id="PS50966">
    <property type="entry name" value="ZF_SWIM"/>
    <property type="match status" value="2"/>
</dbReference>
<feature type="non-terminal residue" evidence="4">
    <location>
        <position position="1"/>
    </location>
</feature>
<dbReference type="Pfam" id="PF19286">
    <property type="entry name" value="ZSWIM1-3_C"/>
    <property type="match status" value="1"/>
</dbReference>
<proteinExistence type="predicted"/>
<reference evidence="5" key="1">
    <citation type="journal article" date="2019" name="IScience">
        <title>Narwhal Genome Reveals Long-Term Low Genetic Diversity despite Current Large Abundance Size.</title>
        <authorList>
            <person name="Westbury M.V."/>
            <person name="Petersen B."/>
            <person name="Garde E."/>
            <person name="Heide-Jorgensen M.P."/>
            <person name="Lorenzen E.D."/>
        </authorList>
    </citation>
    <scope>NUCLEOTIDE SEQUENCE [LARGE SCALE GENOMIC DNA]</scope>
</reference>
<evidence type="ECO:0000313" key="4">
    <source>
        <dbReference type="EMBL" id="TKC43577.1"/>
    </source>
</evidence>
<organism evidence="4 5">
    <name type="scientific">Monodon monoceros</name>
    <name type="common">Narwhal</name>
    <name type="synonym">Ceratodon monodon</name>
    <dbReference type="NCBI Taxonomy" id="40151"/>
    <lineage>
        <taxon>Eukaryota</taxon>
        <taxon>Metazoa</taxon>
        <taxon>Chordata</taxon>
        <taxon>Craniata</taxon>
        <taxon>Vertebrata</taxon>
        <taxon>Euteleostomi</taxon>
        <taxon>Mammalia</taxon>
        <taxon>Eutheria</taxon>
        <taxon>Laurasiatheria</taxon>
        <taxon>Artiodactyla</taxon>
        <taxon>Whippomorpha</taxon>
        <taxon>Cetacea</taxon>
        <taxon>Odontoceti</taxon>
        <taxon>Monodontidae</taxon>
        <taxon>Monodon</taxon>
    </lineage>
</organism>
<sequence length="1182" mass="132378">PLVWAEGAAMELGSCFKTYEDFKECFSAYKKENRCSFILRDCVSVRFHNLNHGTSIREDILYVQVKFVCIRTQSNRKRTVAAATCPAYLLLRYNEKLDRLFISELNTQHIHVDSKTAGPRGDATGKSQKKLQPAQPTINKDLGTAEKSLFEPSFCLDKVQTPSKPEQEGITPSDLAKIAKVMKNFLKVDVGSMASFSVGSSQDLDRLSFQSSKMSDLFIRFPENLLLHRVENAHGHILYAFLAETATSVAKMLSIFTEFNSDWPKVKVVFVDPSFPHRAILQEIFPAARILLSIYHTTRLLEKKLHRSSADPSFKRLMKEALREAVFVTSEASLQNLCQMSQALLNEQLFSFLQAHWFSCELLWYMHVRKGLHACNTYMDSLDVVTSKVSSLFWEQQSLLDCILRFVDYIDFFNTKVLKNFPTAPPRLKRARSASKAPKSKKASGICGGSFIRLPMQEAQPELQQARAPQQQPQGQPSQGGMLDSLLQSGSDLAYKLCHNEWAVVQNSTHLVDVAGCSVDVQLLEDSHQASKDGCSCSCSFQQRYHLPRRHILALLHTSQRPVGEAMVCRRWQKRYQHLLGPSGGLRDPVLIPNAGQPGEKGRNDERCSTVCKIVDIWAASCQPPEPSQQPEDFKDTRQDASVFRLSLVAASRAPRISGNGTRPRVVGLRLVGAPKTGSKFLRPLARVTAKLAPRLVSPEVSQSQSQGQIGRNGDGAKLWTSPISPMALTMLNELLTEDPSSPLLLCQLSKTAQLDALNYQSCFMQGVFAHFPEILFIHRTYNPRGKVLYTFLVDGPRVQLEGHLARAVYFAIPAKEDAEGLAQMLQVFKKFNPAWERVCTILVDPHFLLLPTLAMEFPTAEVLLSAFHICKFFQGKFYQLSLEQPVERVLLTSLQSTMCSATAGNLRKLYTLLSTCIPPAQLPELHSHWLLNDRIWLAHRWRSRAESSHYFQGLEVTAHVLSQLFGTTPSVEKGMTALFRYLQQNSGDKASFSLGLSPPNNHPPMGGSPESPKVEQLVEARIQYSLNAICTGPAAQLCLGELAVVQKSTHLIGSGSEKVNIQILEDTHRVQPQTPASCSCYFNQAFRLPCRHILTMLSARRQVLQPDMLPAEWTAGCASSLGDVVSSRWSETRDKHLAVALLTEEVGQLLQHCSQEEFERRYSTLCELADSWIGHYEQVQL</sequence>
<name>A0A4U1F3M7_MONMO</name>
<dbReference type="Pfam" id="PF21056">
    <property type="entry name" value="ZSWIM1-3_RNaseH-like"/>
    <property type="match status" value="2"/>
</dbReference>
<gene>
    <name evidence="4" type="ORF">EI555_011932</name>
</gene>
<keyword evidence="1" id="KW-0863">Zinc-finger</keyword>
<evidence type="ECO:0000256" key="1">
    <source>
        <dbReference type="PROSITE-ProRule" id="PRU00325"/>
    </source>
</evidence>
<dbReference type="EMBL" id="RWIC01000455">
    <property type="protein sequence ID" value="TKC43577.1"/>
    <property type="molecule type" value="Genomic_DNA"/>
</dbReference>